<evidence type="ECO:0000313" key="1">
    <source>
        <dbReference type="EMBL" id="KAJ2798718.1"/>
    </source>
</evidence>
<proteinExistence type="predicted"/>
<gene>
    <name evidence="1" type="ORF">H4R20_004720</name>
</gene>
<sequence>MGSSEEPTVHATPPRRHTYIAIHTRDDAAKFLYLSSGVRQGMGFEPSQLVSQCALDFAADAYDVHDYLKIYKRDSNRGPMDEDENDDSDGDAYMWYVNIKSASGTPVLHRMVSFKCDSSVLVVCIAFPDLPFEAKHALEVQLLDGSMEHRNITHPEETQVQRQRRLASQPGYRSSKYTIRNSQAKAVLMLESPEEVCGGIFGPGYRVNGPHIAFVTGSVSNLIDADISDVMQYPFLKLVAPEDVTHVSKYFERLAESTDVLFENFALIKHPHIIEGDIFVRDEENPRVVVECLGAAVDDGVAILLRRLREVPAPKRDSLGNYIHTSIYSNNNGDDNSTSLFDMISSDPETTDLPGWSRV</sequence>
<dbReference type="Proteomes" id="UP001140094">
    <property type="component" value="Unassembled WGS sequence"/>
</dbReference>
<evidence type="ECO:0000313" key="2">
    <source>
        <dbReference type="Proteomes" id="UP001140094"/>
    </source>
</evidence>
<dbReference type="OrthoDB" id="411251at2759"/>
<organism evidence="1 2">
    <name type="scientific">Coemansia guatemalensis</name>
    <dbReference type="NCBI Taxonomy" id="2761395"/>
    <lineage>
        <taxon>Eukaryota</taxon>
        <taxon>Fungi</taxon>
        <taxon>Fungi incertae sedis</taxon>
        <taxon>Zoopagomycota</taxon>
        <taxon>Kickxellomycotina</taxon>
        <taxon>Kickxellomycetes</taxon>
        <taxon>Kickxellales</taxon>
        <taxon>Kickxellaceae</taxon>
        <taxon>Coemansia</taxon>
    </lineage>
</organism>
<dbReference type="AlphaFoldDB" id="A0A9W8HY52"/>
<comment type="caution">
    <text evidence="1">The sequence shown here is derived from an EMBL/GenBank/DDBJ whole genome shotgun (WGS) entry which is preliminary data.</text>
</comment>
<accession>A0A9W8HY52</accession>
<reference evidence="1" key="1">
    <citation type="submission" date="2022-07" db="EMBL/GenBank/DDBJ databases">
        <title>Phylogenomic reconstructions and comparative analyses of Kickxellomycotina fungi.</title>
        <authorList>
            <person name="Reynolds N.K."/>
            <person name="Stajich J.E."/>
            <person name="Barry K."/>
            <person name="Grigoriev I.V."/>
            <person name="Crous P."/>
            <person name="Smith M.E."/>
        </authorList>
    </citation>
    <scope>NUCLEOTIDE SEQUENCE</scope>
    <source>
        <strain evidence="1">NRRL 1565</strain>
    </source>
</reference>
<protein>
    <submittedName>
        <fullName evidence="1">Uncharacterized protein</fullName>
    </submittedName>
</protein>
<keyword evidence="2" id="KW-1185">Reference proteome</keyword>
<dbReference type="EMBL" id="JANBUO010001334">
    <property type="protein sequence ID" value="KAJ2798718.1"/>
    <property type="molecule type" value="Genomic_DNA"/>
</dbReference>
<name>A0A9W8HY52_9FUNG</name>